<reference evidence="1 2" key="1">
    <citation type="journal article" date="2008" name="Nature">
        <title>The genome of the model beetle and pest Tribolium castaneum.</title>
        <authorList>
            <consortium name="Tribolium Genome Sequencing Consortium"/>
            <person name="Richards S."/>
            <person name="Gibbs R.A."/>
            <person name="Weinstock G.M."/>
            <person name="Brown S.J."/>
            <person name="Denell R."/>
            <person name="Beeman R.W."/>
            <person name="Gibbs R."/>
            <person name="Beeman R.W."/>
            <person name="Brown S.J."/>
            <person name="Bucher G."/>
            <person name="Friedrich M."/>
            <person name="Grimmelikhuijzen C.J."/>
            <person name="Klingler M."/>
            <person name="Lorenzen M."/>
            <person name="Richards S."/>
            <person name="Roth S."/>
            <person name="Schroder R."/>
            <person name="Tautz D."/>
            <person name="Zdobnov E.M."/>
            <person name="Muzny D."/>
            <person name="Gibbs R.A."/>
            <person name="Weinstock G.M."/>
            <person name="Attaway T."/>
            <person name="Bell S."/>
            <person name="Buhay C.J."/>
            <person name="Chandrabose M.N."/>
            <person name="Chavez D."/>
            <person name="Clerk-Blankenburg K.P."/>
            <person name="Cree A."/>
            <person name="Dao M."/>
            <person name="Davis C."/>
            <person name="Chacko J."/>
            <person name="Dinh H."/>
            <person name="Dugan-Rocha S."/>
            <person name="Fowler G."/>
            <person name="Garner T.T."/>
            <person name="Garnes J."/>
            <person name="Gnirke A."/>
            <person name="Hawes A."/>
            <person name="Hernandez J."/>
            <person name="Hines S."/>
            <person name="Holder M."/>
            <person name="Hume J."/>
            <person name="Jhangiani S.N."/>
            <person name="Joshi V."/>
            <person name="Khan Z.M."/>
            <person name="Jackson L."/>
            <person name="Kovar C."/>
            <person name="Kowis A."/>
            <person name="Lee S."/>
            <person name="Lewis L.R."/>
            <person name="Margolis J."/>
            <person name="Morgan M."/>
            <person name="Nazareth L.V."/>
            <person name="Nguyen N."/>
            <person name="Okwuonu G."/>
            <person name="Parker D."/>
            <person name="Richards S."/>
            <person name="Ruiz S.J."/>
            <person name="Santibanez J."/>
            <person name="Savard J."/>
            <person name="Scherer S.E."/>
            <person name="Schneider B."/>
            <person name="Sodergren E."/>
            <person name="Tautz D."/>
            <person name="Vattahil S."/>
            <person name="Villasana D."/>
            <person name="White C.S."/>
            <person name="Wright R."/>
            <person name="Park Y."/>
            <person name="Beeman R.W."/>
            <person name="Lord J."/>
            <person name="Oppert B."/>
            <person name="Lorenzen M."/>
            <person name="Brown S."/>
            <person name="Wang L."/>
            <person name="Savard J."/>
            <person name="Tautz D."/>
            <person name="Richards S."/>
            <person name="Weinstock G."/>
            <person name="Gibbs R.A."/>
            <person name="Liu Y."/>
            <person name="Worley K."/>
            <person name="Weinstock G."/>
            <person name="Elsik C.G."/>
            <person name="Reese J.T."/>
            <person name="Elhaik E."/>
            <person name="Landan G."/>
            <person name="Graur D."/>
            <person name="Arensburger P."/>
            <person name="Atkinson P."/>
            <person name="Beeman R.W."/>
            <person name="Beidler J."/>
            <person name="Brown S.J."/>
            <person name="Demuth J.P."/>
            <person name="Drury D.W."/>
            <person name="Du Y.Z."/>
            <person name="Fujiwara H."/>
            <person name="Lorenzen M."/>
            <person name="Maselli V."/>
            <person name="Osanai M."/>
            <person name="Park Y."/>
            <person name="Robertson H.M."/>
            <person name="Tu Z."/>
            <person name="Wang J.J."/>
            <person name="Wang S."/>
            <person name="Richards S."/>
            <person name="Song H."/>
            <person name="Zhang L."/>
            <person name="Sodergren E."/>
            <person name="Werner D."/>
            <person name="Stanke M."/>
            <person name="Morgenstern B."/>
            <person name="Solovyev V."/>
            <person name="Kosarev P."/>
            <person name="Brown G."/>
            <person name="Chen H.C."/>
            <person name="Ermolaeva O."/>
            <person name="Hlavina W."/>
            <person name="Kapustin Y."/>
            <person name="Kiryutin B."/>
            <person name="Kitts P."/>
            <person name="Maglott D."/>
            <person name="Pruitt K."/>
            <person name="Sapojnikov V."/>
            <person name="Souvorov A."/>
            <person name="Mackey A.J."/>
            <person name="Waterhouse R.M."/>
            <person name="Wyder S."/>
            <person name="Zdobnov E.M."/>
            <person name="Zdobnov E.M."/>
            <person name="Wyder S."/>
            <person name="Kriventseva E.V."/>
            <person name="Kadowaki T."/>
            <person name="Bork P."/>
            <person name="Aranda M."/>
            <person name="Bao R."/>
            <person name="Beermann A."/>
            <person name="Berns N."/>
            <person name="Bolognesi R."/>
            <person name="Bonneton F."/>
            <person name="Bopp D."/>
            <person name="Brown S.J."/>
            <person name="Bucher G."/>
            <person name="Butts T."/>
            <person name="Chaumot A."/>
            <person name="Denell R.E."/>
            <person name="Ferrier D.E."/>
            <person name="Friedrich M."/>
            <person name="Gordon C.M."/>
            <person name="Jindra M."/>
            <person name="Klingler M."/>
            <person name="Lan Q."/>
            <person name="Lattorff H.M."/>
            <person name="Laudet V."/>
            <person name="von Levetsow C."/>
            <person name="Liu Z."/>
            <person name="Lutz R."/>
            <person name="Lynch J.A."/>
            <person name="da Fonseca R.N."/>
            <person name="Posnien N."/>
            <person name="Reuter R."/>
            <person name="Roth S."/>
            <person name="Savard J."/>
            <person name="Schinko J.B."/>
            <person name="Schmitt C."/>
            <person name="Schoppmeier M."/>
            <person name="Schroder R."/>
            <person name="Shippy T.D."/>
            <person name="Simonnet F."/>
            <person name="Marques-Souza H."/>
            <person name="Tautz D."/>
            <person name="Tomoyasu Y."/>
            <person name="Trauner J."/>
            <person name="Van der Zee M."/>
            <person name="Vervoort M."/>
            <person name="Wittkopp N."/>
            <person name="Wimmer E.A."/>
            <person name="Yang X."/>
            <person name="Jones A.K."/>
            <person name="Sattelle D.B."/>
            <person name="Ebert P.R."/>
            <person name="Nelson D."/>
            <person name="Scott J.G."/>
            <person name="Beeman R.W."/>
            <person name="Muthukrishnan S."/>
            <person name="Kramer K.J."/>
            <person name="Arakane Y."/>
            <person name="Beeman R.W."/>
            <person name="Zhu Q."/>
            <person name="Hogenkamp D."/>
            <person name="Dixit R."/>
            <person name="Oppert B."/>
            <person name="Jiang H."/>
            <person name="Zou Z."/>
            <person name="Marshall J."/>
            <person name="Elpidina E."/>
            <person name="Vinokurov K."/>
            <person name="Oppert C."/>
            <person name="Zou Z."/>
            <person name="Evans J."/>
            <person name="Lu Z."/>
            <person name="Zhao P."/>
            <person name="Sumathipala N."/>
            <person name="Altincicek B."/>
            <person name="Vilcinskas A."/>
            <person name="Williams M."/>
            <person name="Hultmark D."/>
            <person name="Hetru C."/>
            <person name="Jiang H."/>
            <person name="Grimmelikhuijzen C.J."/>
            <person name="Hauser F."/>
            <person name="Cazzamali G."/>
            <person name="Williamson M."/>
            <person name="Park Y."/>
            <person name="Li B."/>
            <person name="Tanaka Y."/>
            <person name="Predel R."/>
            <person name="Neupert S."/>
            <person name="Schachtner J."/>
            <person name="Verleyen P."/>
            <person name="Raible F."/>
            <person name="Bork P."/>
            <person name="Friedrich M."/>
            <person name="Walden K.K."/>
            <person name="Robertson H.M."/>
            <person name="Angeli S."/>
            <person name="Foret S."/>
            <person name="Bucher G."/>
            <person name="Schuetz S."/>
            <person name="Maleszka R."/>
            <person name="Wimmer E.A."/>
            <person name="Beeman R.W."/>
            <person name="Lorenzen M."/>
            <person name="Tomoyasu Y."/>
            <person name="Miller S.C."/>
            <person name="Grossmann D."/>
            <person name="Bucher G."/>
        </authorList>
    </citation>
    <scope>NUCLEOTIDE SEQUENCE [LARGE SCALE GENOMIC DNA]</scope>
    <source>
        <strain evidence="1 2">Georgia GA2</strain>
    </source>
</reference>
<proteinExistence type="predicted"/>
<dbReference type="Proteomes" id="UP000007266">
    <property type="component" value="Linkage group 3"/>
</dbReference>
<keyword evidence="2" id="KW-1185">Reference proteome</keyword>
<name>D6WEC0_TRICA</name>
<evidence type="ECO:0000313" key="2">
    <source>
        <dbReference type="Proteomes" id="UP000007266"/>
    </source>
</evidence>
<reference evidence="1 2" key="2">
    <citation type="journal article" date="2010" name="Nucleic Acids Res.">
        <title>BeetleBase in 2010: revisions to provide comprehensive genomic information for Tribolium castaneum.</title>
        <authorList>
            <person name="Kim H.S."/>
            <person name="Murphy T."/>
            <person name="Xia J."/>
            <person name="Caragea D."/>
            <person name="Park Y."/>
            <person name="Beeman R.W."/>
            <person name="Lorenzen M.D."/>
            <person name="Butcher S."/>
            <person name="Manak J.R."/>
            <person name="Brown S.J."/>
        </authorList>
    </citation>
    <scope>GENOME REANNOTATION</scope>
    <source>
        <strain evidence="1 2">Georgia GA2</strain>
    </source>
</reference>
<protein>
    <submittedName>
        <fullName evidence="1">Uncharacterized protein</fullName>
    </submittedName>
</protein>
<dbReference type="EMBL" id="KQ971326">
    <property type="protein sequence ID" value="EEZ99892.1"/>
    <property type="molecule type" value="Genomic_DNA"/>
</dbReference>
<evidence type="ECO:0000313" key="1">
    <source>
        <dbReference type="EMBL" id="EEZ99892.1"/>
    </source>
</evidence>
<gene>
    <name evidence="1" type="primary">GLEAN_02676</name>
    <name evidence="1" type="ORF">TcasGA2_TC002676</name>
</gene>
<dbReference type="AlphaFoldDB" id="D6WEC0"/>
<accession>D6WEC0</accession>
<organism evidence="1 2">
    <name type="scientific">Tribolium castaneum</name>
    <name type="common">Red flour beetle</name>
    <dbReference type="NCBI Taxonomy" id="7070"/>
    <lineage>
        <taxon>Eukaryota</taxon>
        <taxon>Metazoa</taxon>
        <taxon>Ecdysozoa</taxon>
        <taxon>Arthropoda</taxon>
        <taxon>Hexapoda</taxon>
        <taxon>Insecta</taxon>
        <taxon>Pterygota</taxon>
        <taxon>Neoptera</taxon>
        <taxon>Endopterygota</taxon>
        <taxon>Coleoptera</taxon>
        <taxon>Polyphaga</taxon>
        <taxon>Cucujiformia</taxon>
        <taxon>Tenebrionidae</taxon>
        <taxon>Tenebrionidae incertae sedis</taxon>
        <taxon>Tribolium</taxon>
    </lineage>
</organism>
<dbReference type="HOGENOM" id="CLU_2743325_0_0_1"/>
<sequence>MVASINHYCSANKRDSFSGANVVVPVDGHPLEVDCFQACKSEKRSRKREMVVLEVFVVLRWAVFSTSRILR</sequence>